<proteinExistence type="predicted"/>
<name>A0A942A4L2_9BACT</name>
<comment type="caution">
    <text evidence="1">The sequence shown here is derived from an EMBL/GenBank/DDBJ whole genome shotgun (WGS) entry which is preliminary data.</text>
</comment>
<dbReference type="EMBL" id="JAANXD010000075">
    <property type="protein sequence ID" value="MBS1258824.1"/>
    <property type="molecule type" value="Genomic_DNA"/>
</dbReference>
<accession>A0A942A4L2</accession>
<gene>
    <name evidence="1" type="ORF">MAG551_01887</name>
</gene>
<reference evidence="1" key="1">
    <citation type="journal article" date="2021" name="ISME J.">
        <title>Fine-scale metabolic discontinuity in a stratified prokaryote microbiome of a Red Sea deep halocline.</title>
        <authorList>
            <person name="Michoud G."/>
            <person name="Ngugi D.K."/>
            <person name="Barozzi A."/>
            <person name="Merlino G."/>
            <person name="Calleja M.L."/>
            <person name="Delgado-Huertas A."/>
            <person name="Moran X.A.G."/>
            <person name="Daffonchio D."/>
        </authorList>
    </citation>
    <scope>NUCLEOTIDE SEQUENCE</scope>
    <source>
        <strain evidence="1">SuakinDeep_MAG55_1</strain>
    </source>
</reference>
<evidence type="ECO:0000313" key="1">
    <source>
        <dbReference type="EMBL" id="MBS1258824.1"/>
    </source>
</evidence>
<dbReference type="AlphaFoldDB" id="A0A942A4L2"/>
<dbReference type="Proteomes" id="UP000722750">
    <property type="component" value="Unassembled WGS sequence"/>
</dbReference>
<sequence>MEKFPGKLTAYLNTLSATEKDEKARLFQSLIERAKTHKFQSPRFWAMRQVLSGRSLEQIERNINKRTIKKTDLSEQKTPRT</sequence>
<evidence type="ECO:0000313" key="2">
    <source>
        <dbReference type="Proteomes" id="UP000722750"/>
    </source>
</evidence>
<organism evidence="1 2">
    <name type="scientific">Candidatus Scalindua arabica</name>
    <dbReference type="NCBI Taxonomy" id="1127984"/>
    <lineage>
        <taxon>Bacteria</taxon>
        <taxon>Pseudomonadati</taxon>
        <taxon>Planctomycetota</taxon>
        <taxon>Candidatus Brocadiia</taxon>
        <taxon>Candidatus Brocadiales</taxon>
        <taxon>Candidatus Scalinduaceae</taxon>
        <taxon>Candidatus Scalindua</taxon>
    </lineage>
</organism>
<protein>
    <submittedName>
        <fullName evidence="1">Uncharacterized protein</fullName>
    </submittedName>
</protein>